<dbReference type="SUPFAM" id="SSF54928">
    <property type="entry name" value="RNA-binding domain, RBD"/>
    <property type="match status" value="1"/>
</dbReference>
<dbReference type="Pfam" id="PF00076">
    <property type="entry name" value="RRM_1"/>
    <property type="match status" value="1"/>
</dbReference>
<accession>A0A7J7IQR3</accession>
<feature type="domain" description="RRM" evidence="5">
    <location>
        <begin position="180"/>
        <end position="259"/>
    </location>
</feature>
<dbReference type="PROSITE" id="PS50102">
    <property type="entry name" value="RRM"/>
    <property type="match status" value="1"/>
</dbReference>
<keyword evidence="2" id="KW-0539">Nucleus</keyword>
<dbReference type="Pfam" id="PF14327">
    <property type="entry name" value="CSTF2_hinge"/>
    <property type="match status" value="1"/>
</dbReference>
<dbReference type="GO" id="GO:0031124">
    <property type="term" value="P:mRNA 3'-end processing"/>
    <property type="evidence" value="ECO:0007669"/>
    <property type="project" value="InterPro"/>
</dbReference>
<dbReference type="Gene3D" id="1.10.20.70">
    <property type="entry name" value="Transcription termination and cleavage factor, C-terminal domain"/>
    <property type="match status" value="1"/>
</dbReference>
<feature type="compositionally biased region" description="Low complexity" evidence="4">
    <location>
        <begin position="422"/>
        <end position="432"/>
    </location>
</feature>
<dbReference type="PANTHER" id="PTHR45735">
    <property type="entry name" value="CLEAVAGE STIMULATION FACTOR SUBUNIT 2"/>
    <property type="match status" value="1"/>
</dbReference>
<comment type="subcellular location">
    <subcellularLocation>
        <location evidence="1">Nucleus</location>
    </subcellularLocation>
</comment>
<dbReference type="Proteomes" id="UP000530660">
    <property type="component" value="Unassembled WGS sequence"/>
</dbReference>
<dbReference type="Gene3D" id="3.30.70.330">
    <property type="match status" value="1"/>
</dbReference>
<evidence type="ECO:0000313" key="6">
    <source>
        <dbReference type="EMBL" id="KAF6005462.1"/>
    </source>
</evidence>
<comment type="caution">
    <text evidence="6">The sequence shown here is derived from an EMBL/GenBank/DDBJ whole genome shotgun (WGS) entry which is preliminary data.</text>
</comment>
<evidence type="ECO:0000256" key="3">
    <source>
        <dbReference type="PROSITE-ProRule" id="PRU00176"/>
    </source>
</evidence>
<proteinExistence type="predicted"/>
<reference evidence="6 7" key="1">
    <citation type="journal article" date="2020" name="J. Phycol.">
        <title>Comparative genome analysis reveals Cyanidiococcus gen. nov., a new extremophilic red algal genus sister to Cyanidioschyzon (Cyanidioschyzonaceae, Rhodophyta).</title>
        <authorList>
            <person name="Liu S.-L."/>
            <person name="Chiang Y.-R."/>
            <person name="Yoon H.S."/>
            <person name="Fu H.-Y."/>
        </authorList>
    </citation>
    <scope>NUCLEOTIDE SEQUENCE [LARGE SCALE GENOMIC DNA]</scope>
    <source>
        <strain evidence="6 7">THAL066</strain>
    </source>
</reference>
<dbReference type="InterPro" id="IPR038192">
    <property type="entry name" value="CSTF_C_sf"/>
</dbReference>
<evidence type="ECO:0000256" key="2">
    <source>
        <dbReference type="ARBA" id="ARBA00023242"/>
    </source>
</evidence>
<organism evidence="6 7">
    <name type="scientific">Cyanidiococcus yangmingshanensis</name>
    <dbReference type="NCBI Taxonomy" id="2690220"/>
    <lineage>
        <taxon>Eukaryota</taxon>
        <taxon>Rhodophyta</taxon>
        <taxon>Bangiophyceae</taxon>
        <taxon>Cyanidiales</taxon>
        <taxon>Cyanidiaceae</taxon>
        <taxon>Cyanidiococcus</taxon>
    </lineage>
</organism>
<evidence type="ECO:0000256" key="4">
    <source>
        <dbReference type="SAM" id="MobiDB-lite"/>
    </source>
</evidence>
<evidence type="ECO:0000256" key="1">
    <source>
        <dbReference type="ARBA" id="ARBA00004123"/>
    </source>
</evidence>
<dbReference type="OrthoDB" id="272703at2759"/>
<dbReference type="CDD" id="cd12398">
    <property type="entry name" value="RRM_CSTF2_RNA15_like"/>
    <property type="match status" value="1"/>
</dbReference>
<feature type="region of interest" description="Disordered" evidence="4">
    <location>
        <begin position="422"/>
        <end position="442"/>
    </location>
</feature>
<dbReference type="PANTHER" id="PTHR45735:SF2">
    <property type="entry name" value="CLEAVAGE STIMULATION FACTOR SUBUNIT 2"/>
    <property type="match status" value="1"/>
</dbReference>
<dbReference type="InterPro" id="IPR035979">
    <property type="entry name" value="RBD_domain_sf"/>
</dbReference>
<dbReference type="EMBL" id="VWRR01000001">
    <property type="protein sequence ID" value="KAF6005462.1"/>
    <property type="molecule type" value="Genomic_DNA"/>
</dbReference>
<dbReference type="GO" id="GO:0003729">
    <property type="term" value="F:mRNA binding"/>
    <property type="evidence" value="ECO:0007669"/>
    <property type="project" value="TreeGrafter"/>
</dbReference>
<dbReference type="InterPro" id="IPR026896">
    <property type="entry name" value="CSTF_C"/>
</dbReference>
<sequence length="481" mass="51319">MRRLYQESVQKNSIPLHAEIRVSFQEKASSIMIAFPSRVPRKQAHTFSPNTLIKQQLAPNLTDRCIQGIHVQGVLQRTHSNQLSEQLLQSSRSVVHATHDEQRRTLQHGLFSFRTALDEPSQSDKDSNPIGDAFPPSSSDCFSYSGFVCSVFASGSLEETRQRVGDCVLSLTRAMSRGSATVFIGNIPYGVTEDVLLERMQEVGPVVSLRILYDKETGKPKGYGFCEYRDPETAESAVRNLNERIEFGGRTLRIAPSTQTRGHSGSGSLGPAAGVESGLSGPMAGVPASGSGAPGAAGTYFGRGAYDGMGDTPAAFPSGPIAAAAQVVQPFLLPSGQASLQGLRLQQIFDVLAELKALAQQNPDEVRSMLAAHPPIAHAILQAQVLLGMVSAQQAQQHLQSIAASLTPSMPAPGIASVPRQAAMPTATAPAPSGFPASQTGSNEEALLRQLMSLTPAQIQALPPDQRQQVLALRQQMAGRR</sequence>
<dbReference type="Pfam" id="PF14304">
    <property type="entry name" value="CSTF_C"/>
    <property type="match status" value="1"/>
</dbReference>
<name>A0A7J7IQR3_9RHOD</name>
<dbReference type="AlphaFoldDB" id="A0A7J7IQR3"/>
<keyword evidence="3" id="KW-0694">RNA-binding</keyword>
<protein>
    <submittedName>
        <fullName evidence="6">Cleavage stimulation factor subunit 2</fullName>
    </submittedName>
</protein>
<evidence type="ECO:0000259" key="5">
    <source>
        <dbReference type="PROSITE" id="PS50102"/>
    </source>
</evidence>
<keyword evidence="7" id="KW-1185">Reference proteome</keyword>
<dbReference type="GO" id="GO:0005847">
    <property type="term" value="C:mRNA cleavage and polyadenylation specificity factor complex"/>
    <property type="evidence" value="ECO:0007669"/>
    <property type="project" value="TreeGrafter"/>
</dbReference>
<dbReference type="SMART" id="SM00360">
    <property type="entry name" value="RRM"/>
    <property type="match status" value="1"/>
</dbReference>
<gene>
    <name evidence="6" type="primary">CSTF2</name>
    <name evidence="6" type="ORF">F1559_005062</name>
</gene>
<dbReference type="InterPro" id="IPR000504">
    <property type="entry name" value="RRM_dom"/>
</dbReference>
<dbReference type="InterPro" id="IPR025742">
    <property type="entry name" value="CSTF2_hinge"/>
</dbReference>
<dbReference type="InterPro" id="IPR012677">
    <property type="entry name" value="Nucleotide-bd_a/b_plait_sf"/>
</dbReference>
<evidence type="ECO:0000313" key="7">
    <source>
        <dbReference type="Proteomes" id="UP000530660"/>
    </source>
</evidence>